<keyword evidence="3" id="KW-0812">Transmembrane</keyword>
<evidence type="ECO:0000256" key="6">
    <source>
        <dbReference type="SAM" id="Coils"/>
    </source>
</evidence>
<evidence type="ECO:0000256" key="2">
    <source>
        <dbReference type="ARBA" id="ARBA00008854"/>
    </source>
</evidence>
<reference evidence="7 8" key="1">
    <citation type="submission" date="2018-11" db="EMBL/GenBank/DDBJ databases">
        <title>Genome sequencing and assembly of Anaerosphaera sp. nov., GS7-6-2.</title>
        <authorList>
            <person name="Rettenmaier R."/>
            <person name="Liebl W."/>
            <person name="Zverlov V."/>
        </authorList>
    </citation>
    <scope>NUCLEOTIDE SEQUENCE [LARGE SCALE GENOMIC DNA]</scope>
    <source>
        <strain evidence="7 8">GS7-6-2</strain>
    </source>
</reference>
<comment type="subcellular location">
    <subcellularLocation>
        <location evidence="1">Membrane</location>
        <topology evidence="1">Single-pass membrane protein</topology>
    </subcellularLocation>
</comment>
<evidence type="ECO:0000256" key="4">
    <source>
        <dbReference type="ARBA" id="ARBA00022989"/>
    </source>
</evidence>
<dbReference type="GO" id="GO:0016020">
    <property type="term" value="C:membrane"/>
    <property type="evidence" value="ECO:0007669"/>
    <property type="project" value="UniProtKB-SubCell"/>
</dbReference>
<gene>
    <name evidence="7" type="ORF">EF514_04640</name>
</gene>
<dbReference type="PANTHER" id="PTHR34478:SF2">
    <property type="entry name" value="MEMBRANE PROTEIN"/>
    <property type="match status" value="1"/>
</dbReference>
<dbReference type="PANTHER" id="PTHR34478">
    <property type="entry name" value="PROTEIN LEMA"/>
    <property type="match status" value="1"/>
</dbReference>
<evidence type="ECO:0000256" key="1">
    <source>
        <dbReference type="ARBA" id="ARBA00004167"/>
    </source>
</evidence>
<feature type="coiled-coil region" evidence="6">
    <location>
        <begin position="85"/>
        <end position="138"/>
    </location>
</feature>
<comment type="similarity">
    <text evidence="2">Belongs to the LemA family.</text>
</comment>
<evidence type="ECO:0000313" key="7">
    <source>
        <dbReference type="EMBL" id="RVU54878.1"/>
    </source>
</evidence>
<dbReference type="AlphaFoldDB" id="A0A437S7G3"/>
<accession>A0A437S7G3</accession>
<protein>
    <submittedName>
        <fullName evidence="7">LemA family protein</fullName>
    </submittedName>
</protein>
<comment type="caution">
    <text evidence="7">The sequence shown here is derived from an EMBL/GenBank/DDBJ whole genome shotgun (WGS) entry which is preliminary data.</text>
</comment>
<dbReference type="EMBL" id="RLIH01000005">
    <property type="protein sequence ID" value="RVU54878.1"/>
    <property type="molecule type" value="Genomic_DNA"/>
</dbReference>
<keyword evidence="5" id="KW-0472">Membrane</keyword>
<keyword evidence="4" id="KW-1133">Transmembrane helix</keyword>
<dbReference type="InterPro" id="IPR023353">
    <property type="entry name" value="LemA-like_dom_sf"/>
</dbReference>
<evidence type="ECO:0000313" key="8">
    <source>
        <dbReference type="Proteomes" id="UP000288812"/>
    </source>
</evidence>
<organism evidence="7 8">
    <name type="scientific">Anaerosphaera multitolerans</name>
    <dbReference type="NCBI Taxonomy" id="2487351"/>
    <lineage>
        <taxon>Bacteria</taxon>
        <taxon>Bacillati</taxon>
        <taxon>Bacillota</taxon>
        <taxon>Tissierellia</taxon>
        <taxon>Tissierellales</taxon>
        <taxon>Peptoniphilaceae</taxon>
        <taxon>Anaerosphaera</taxon>
    </lineage>
</organism>
<dbReference type="Proteomes" id="UP000288812">
    <property type="component" value="Unassembled WGS sequence"/>
</dbReference>
<dbReference type="InterPro" id="IPR007156">
    <property type="entry name" value="MamQ_LemA"/>
</dbReference>
<evidence type="ECO:0000256" key="3">
    <source>
        <dbReference type="ARBA" id="ARBA00022692"/>
    </source>
</evidence>
<name>A0A437S7G3_9FIRM</name>
<sequence>MKKIMAVILAIIVILGALIVPKYNKLVKLDNEVDLAYSQVQVVVKRRADLIPNLVETVKGYATHEEETFLQVTEARAGIDSAKNIDELSQANEELNTAVNRLNFVVESYPELKANQNFQDLQVQLESSENRISTERQRFNDTVKQYNEAVRSFPMNLLAGLFGFEKKSYFEISEQDQQVPNVSF</sequence>
<proteinExistence type="inferred from homology"/>
<dbReference type="Pfam" id="PF04011">
    <property type="entry name" value="LemA"/>
    <property type="match status" value="1"/>
</dbReference>
<dbReference type="Gene3D" id="1.20.1440.20">
    <property type="entry name" value="LemA-like domain"/>
    <property type="match status" value="1"/>
</dbReference>
<keyword evidence="6" id="KW-0175">Coiled coil</keyword>
<dbReference type="RefSeq" id="WP_127724261.1">
    <property type="nucleotide sequence ID" value="NZ_RLIH01000005.1"/>
</dbReference>
<evidence type="ECO:0000256" key="5">
    <source>
        <dbReference type="ARBA" id="ARBA00023136"/>
    </source>
</evidence>
<dbReference type="OrthoDB" id="9804152at2"/>
<keyword evidence="8" id="KW-1185">Reference proteome</keyword>
<dbReference type="SUPFAM" id="SSF140478">
    <property type="entry name" value="LemA-like"/>
    <property type="match status" value="1"/>
</dbReference>